<evidence type="ECO:0000313" key="1">
    <source>
        <dbReference type="EMBL" id="KAG2607289.1"/>
    </source>
</evidence>
<name>A0A8T0TH16_PANVG</name>
<gene>
    <name evidence="1" type="ORF">PVAP13_4NG236400</name>
</gene>
<comment type="caution">
    <text evidence="1">The sequence shown here is derived from an EMBL/GenBank/DDBJ whole genome shotgun (WGS) entry which is preliminary data.</text>
</comment>
<sequence length="76" mass="8018">MLLVYVEDHPGAISVGASAGAIVVARRMTATAFTATAASRSSRSRGAPCTDRLGKDVWELCVPASCRWMGKEAYVS</sequence>
<reference evidence="1" key="1">
    <citation type="submission" date="2020-05" db="EMBL/GenBank/DDBJ databases">
        <title>WGS assembly of Panicum virgatum.</title>
        <authorList>
            <person name="Lovell J.T."/>
            <person name="Jenkins J."/>
            <person name="Shu S."/>
            <person name="Juenger T.E."/>
            <person name="Schmutz J."/>
        </authorList>
    </citation>
    <scope>NUCLEOTIDE SEQUENCE</scope>
    <source>
        <strain evidence="1">AP13</strain>
    </source>
</reference>
<dbReference type="AlphaFoldDB" id="A0A8T0TH16"/>
<dbReference type="EMBL" id="CM029044">
    <property type="protein sequence ID" value="KAG2607289.1"/>
    <property type="molecule type" value="Genomic_DNA"/>
</dbReference>
<evidence type="ECO:0000313" key="2">
    <source>
        <dbReference type="Proteomes" id="UP000823388"/>
    </source>
</evidence>
<protein>
    <submittedName>
        <fullName evidence="1">Uncharacterized protein</fullName>
    </submittedName>
</protein>
<dbReference type="Proteomes" id="UP000823388">
    <property type="component" value="Chromosome 4N"/>
</dbReference>
<accession>A0A8T0TH16</accession>
<proteinExistence type="predicted"/>
<keyword evidence="2" id="KW-1185">Reference proteome</keyword>
<organism evidence="1 2">
    <name type="scientific">Panicum virgatum</name>
    <name type="common">Blackwell switchgrass</name>
    <dbReference type="NCBI Taxonomy" id="38727"/>
    <lineage>
        <taxon>Eukaryota</taxon>
        <taxon>Viridiplantae</taxon>
        <taxon>Streptophyta</taxon>
        <taxon>Embryophyta</taxon>
        <taxon>Tracheophyta</taxon>
        <taxon>Spermatophyta</taxon>
        <taxon>Magnoliopsida</taxon>
        <taxon>Liliopsida</taxon>
        <taxon>Poales</taxon>
        <taxon>Poaceae</taxon>
        <taxon>PACMAD clade</taxon>
        <taxon>Panicoideae</taxon>
        <taxon>Panicodae</taxon>
        <taxon>Paniceae</taxon>
        <taxon>Panicinae</taxon>
        <taxon>Panicum</taxon>
        <taxon>Panicum sect. Hiantes</taxon>
    </lineage>
</organism>